<dbReference type="AlphaFoldDB" id="A0AB39VVP9"/>
<sequence>MMIFNVFGRYLGVKRVEQSWQVFRVDMSERKYSRLYEIIIPEYLEEYEIAGWLGDIYHEAASPQHPDVWRVE</sequence>
<accession>A0AB39VVP9</accession>
<reference evidence="2" key="1">
    <citation type="submission" date="2024-07" db="EMBL/GenBank/DDBJ databases">
        <authorList>
            <person name="Biller S.J."/>
        </authorList>
    </citation>
    <scope>NUCLEOTIDE SEQUENCE</scope>
    <source>
        <strain evidence="2">WC2420</strain>
    </source>
</reference>
<proteinExistence type="predicted"/>
<dbReference type="EMBL" id="CP165628">
    <property type="protein sequence ID" value="XDU74237.1"/>
    <property type="molecule type" value="Genomic_DNA"/>
</dbReference>
<evidence type="ECO:0000259" key="1">
    <source>
        <dbReference type="Pfam" id="PF24697"/>
    </source>
</evidence>
<name>A0AB39VVP9_9GAMM</name>
<dbReference type="RefSeq" id="WP_369790436.1">
    <property type="nucleotide sequence ID" value="NZ_CP165628.1"/>
</dbReference>
<gene>
    <name evidence="2" type="ORF">AB3G37_09255</name>
</gene>
<protein>
    <recommendedName>
        <fullName evidence="1">DUF7661 domain-containing protein</fullName>
    </recommendedName>
</protein>
<dbReference type="Pfam" id="PF24697">
    <property type="entry name" value="DUF7661"/>
    <property type="match status" value="1"/>
</dbReference>
<feature type="domain" description="DUF7661" evidence="1">
    <location>
        <begin position="1"/>
        <end position="71"/>
    </location>
</feature>
<organism evidence="2">
    <name type="scientific">Rouxiella sp. WC2420</name>
    <dbReference type="NCBI Taxonomy" id="3234145"/>
    <lineage>
        <taxon>Bacteria</taxon>
        <taxon>Pseudomonadati</taxon>
        <taxon>Pseudomonadota</taxon>
        <taxon>Gammaproteobacteria</taxon>
        <taxon>Enterobacterales</taxon>
        <taxon>Yersiniaceae</taxon>
        <taxon>Rouxiella</taxon>
    </lineage>
</organism>
<dbReference type="InterPro" id="IPR056078">
    <property type="entry name" value="DUF7661"/>
</dbReference>
<evidence type="ECO:0000313" key="2">
    <source>
        <dbReference type="EMBL" id="XDU74237.1"/>
    </source>
</evidence>